<reference evidence="5 6" key="1">
    <citation type="submission" date="2023-04" db="EMBL/GenBank/DDBJ databases">
        <title>Klugiella caeni sp. nov. isolated from the sludge of biochemical tank.</title>
        <authorList>
            <person name="Geng K."/>
        </authorList>
    </citation>
    <scope>NUCLEOTIDE SEQUENCE [LARGE SCALE GENOMIC DNA]</scope>
    <source>
        <strain evidence="5 6">YN-L-19</strain>
    </source>
</reference>
<dbReference type="PANTHER" id="PTHR10996:SF178">
    <property type="entry name" value="2-HYDROXYACID DEHYDROGENASE YGL185C-RELATED"/>
    <property type="match status" value="1"/>
</dbReference>
<feature type="compositionally biased region" description="Basic and acidic residues" evidence="3">
    <location>
        <begin position="1"/>
        <end position="23"/>
    </location>
</feature>
<dbReference type="GO" id="GO:0005829">
    <property type="term" value="C:cytosol"/>
    <property type="evidence" value="ECO:0007669"/>
    <property type="project" value="TreeGrafter"/>
</dbReference>
<gene>
    <name evidence="5" type="ORF">QF206_03100</name>
</gene>
<dbReference type="InterPro" id="IPR006140">
    <property type="entry name" value="D-isomer_DH_NAD-bd"/>
</dbReference>
<dbReference type="EMBL" id="JASATX010000001">
    <property type="protein sequence ID" value="MDI2097957.1"/>
    <property type="molecule type" value="Genomic_DNA"/>
</dbReference>
<keyword evidence="2" id="KW-0520">NAD</keyword>
<evidence type="ECO:0000256" key="1">
    <source>
        <dbReference type="ARBA" id="ARBA00023002"/>
    </source>
</evidence>
<evidence type="ECO:0000313" key="6">
    <source>
        <dbReference type="Proteomes" id="UP001321506"/>
    </source>
</evidence>
<name>A0AAW6T2F1_9MICO</name>
<dbReference type="Proteomes" id="UP001321506">
    <property type="component" value="Unassembled WGS sequence"/>
</dbReference>
<dbReference type="RefSeq" id="WP_281487727.1">
    <property type="nucleotide sequence ID" value="NZ_JASATX010000001.1"/>
</dbReference>
<dbReference type="Gene3D" id="3.40.50.720">
    <property type="entry name" value="NAD(P)-binding Rossmann-like Domain"/>
    <property type="match status" value="2"/>
</dbReference>
<proteinExistence type="predicted"/>
<dbReference type="SUPFAM" id="SSF51735">
    <property type="entry name" value="NAD(P)-binding Rossmann-fold domains"/>
    <property type="match status" value="1"/>
</dbReference>
<dbReference type="PROSITE" id="PS00671">
    <property type="entry name" value="D_2_HYDROXYACID_DH_3"/>
    <property type="match status" value="1"/>
</dbReference>
<feature type="region of interest" description="Disordered" evidence="3">
    <location>
        <begin position="1"/>
        <end position="26"/>
    </location>
</feature>
<keyword evidence="6" id="KW-1185">Reference proteome</keyword>
<dbReference type="AlphaFoldDB" id="A0AAW6T2F1"/>
<dbReference type="InterPro" id="IPR029753">
    <property type="entry name" value="D-isomer_DH_CS"/>
</dbReference>
<sequence length="331" mass="35448">MNARGHIDRTVPVEGDHTRRRPEPGPIAVLPHADPVFVEAIEAAGGTVEPLSERTRGVVWLSARESSGLAAALDEHPDIHWVQLPWAGVDAFLELFKARAGEEWPLWTSAKGAYSEPVAEHALALTLATLRFIPQKSRASEWDPVRRGTSLYGRNVVIVGAGGIAQELLRLLAPFDTRVTVVRRRDAPVEGAERTVTGEHLADVLPDADVVVLAAAQSERTSGMLGEHELGLLKPSAVVVNIARGPLIDTDALVAALERGAIAGAGIDVTDPEPLPHGHPLFSAPNTVVTMHSADTPEMTRPLLAARIEHNVRAFLGDGDFIGVVDPEHGY</sequence>
<keyword evidence="1" id="KW-0560">Oxidoreductase</keyword>
<accession>A0AAW6T2F1</accession>
<protein>
    <submittedName>
        <fullName evidence="5">D-isomer specific 2-hydroxyacid dehydrogenase family protein</fullName>
    </submittedName>
</protein>
<dbReference type="GO" id="GO:0030267">
    <property type="term" value="F:glyoxylate reductase (NADPH) activity"/>
    <property type="evidence" value="ECO:0007669"/>
    <property type="project" value="TreeGrafter"/>
</dbReference>
<dbReference type="InterPro" id="IPR050223">
    <property type="entry name" value="D-isomer_2-hydroxyacid_DH"/>
</dbReference>
<evidence type="ECO:0000259" key="4">
    <source>
        <dbReference type="Pfam" id="PF02826"/>
    </source>
</evidence>
<evidence type="ECO:0000256" key="3">
    <source>
        <dbReference type="SAM" id="MobiDB-lite"/>
    </source>
</evidence>
<evidence type="ECO:0000256" key="2">
    <source>
        <dbReference type="ARBA" id="ARBA00023027"/>
    </source>
</evidence>
<dbReference type="GO" id="GO:0016618">
    <property type="term" value="F:hydroxypyruvate reductase [NAD(P)H] activity"/>
    <property type="evidence" value="ECO:0007669"/>
    <property type="project" value="TreeGrafter"/>
</dbReference>
<dbReference type="PANTHER" id="PTHR10996">
    <property type="entry name" value="2-HYDROXYACID DEHYDROGENASE-RELATED"/>
    <property type="match status" value="1"/>
</dbReference>
<feature type="domain" description="D-isomer specific 2-hydroxyacid dehydrogenase NAD-binding" evidence="4">
    <location>
        <begin position="130"/>
        <end position="294"/>
    </location>
</feature>
<dbReference type="InterPro" id="IPR036291">
    <property type="entry name" value="NAD(P)-bd_dom_sf"/>
</dbReference>
<comment type="caution">
    <text evidence="5">The sequence shown here is derived from an EMBL/GenBank/DDBJ whole genome shotgun (WGS) entry which is preliminary data.</text>
</comment>
<evidence type="ECO:0000313" key="5">
    <source>
        <dbReference type="EMBL" id="MDI2097957.1"/>
    </source>
</evidence>
<dbReference type="GO" id="GO:0051287">
    <property type="term" value="F:NAD binding"/>
    <property type="evidence" value="ECO:0007669"/>
    <property type="project" value="InterPro"/>
</dbReference>
<dbReference type="CDD" id="cd12159">
    <property type="entry name" value="2-Hacid_dh_2"/>
    <property type="match status" value="1"/>
</dbReference>
<dbReference type="Pfam" id="PF02826">
    <property type="entry name" value="2-Hacid_dh_C"/>
    <property type="match status" value="1"/>
</dbReference>
<organism evidence="5 6">
    <name type="scientific">Ruicaihuangia caeni</name>
    <dbReference type="NCBI Taxonomy" id="3042517"/>
    <lineage>
        <taxon>Bacteria</taxon>
        <taxon>Bacillati</taxon>
        <taxon>Actinomycetota</taxon>
        <taxon>Actinomycetes</taxon>
        <taxon>Micrococcales</taxon>
        <taxon>Microbacteriaceae</taxon>
        <taxon>Ruicaihuangia</taxon>
    </lineage>
</organism>